<protein>
    <submittedName>
        <fullName evidence="1">Uncharacterized protein</fullName>
    </submittedName>
</protein>
<dbReference type="EMBL" id="JAHRIP010025603">
    <property type="protein sequence ID" value="MEQ2289913.1"/>
    <property type="molecule type" value="Genomic_DNA"/>
</dbReference>
<reference evidence="1 2" key="1">
    <citation type="submission" date="2021-06" db="EMBL/GenBank/DDBJ databases">
        <authorList>
            <person name="Palmer J.M."/>
        </authorList>
    </citation>
    <scope>NUCLEOTIDE SEQUENCE [LARGE SCALE GENOMIC DNA]</scope>
    <source>
        <strain evidence="1 2">AS_MEX2019</strain>
        <tissue evidence="1">Muscle</tissue>
    </source>
</reference>
<evidence type="ECO:0000313" key="2">
    <source>
        <dbReference type="Proteomes" id="UP001469553"/>
    </source>
</evidence>
<comment type="caution">
    <text evidence="1">The sequence shown here is derived from an EMBL/GenBank/DDBJ whole genome shotgun (WGS) entry which is preliminary data.</text>
</comment>
<accession>A0ABV0Y7Z9</accession>
<gene>
    <name evidence="1" type="ORF">AMECASPLE_038079</name>
</gene>
<sequence>MDTVTVEYSEMLGERTGVVKKNHKGGIDQKRTGYVLALTQNCSLTDRGDRRGAKFSQQQLQKTQVLFSIAQYGVQQECLLASGGFYLVWAGIYDSMHVDVCVD</sequence>
<name>A0ABV0Y7Z9_9TELE</name>
<dbReference type="Proteomes" id="UP001469553">
    <property type="component" value="Unassembled WGS sequence"/>
</dbReference>
<keyword evidence="2" id="KW-1185">Reference proteome</keyword>
<proteinExistence type="predicted"/>
<organism evidence="1 2">
    <name type="scientific">Ameca splendens</name>
    <dbReference type="NCBI Taxonomy" id="208324"/>
    <lineage>
        <taxon>Eukaryota</taxon>
        <taxon>Metazoa</taxon>
        <taxon>Chordata</taxon>
        <taxon>Craniata</taxon>
        <taxon>Vertebrata</taxon>
        <taxon>Euteleostomi</taxon>
        <taxon>Actinopterygii</taxon>
        <taxon>Neopterygii</taxon>
        <taxon>Teleostei</taxon>
        <taxon>Neoteleostei</taxon>
        <taxon>Acanthomorphata</taxon>
        <taxon>Ovalentaria</taxon>
        <taxon>Atherinomorphae</taxon>
        <taxon>Cyprinodontiformes</taxon>
        <taxon>Goodeidae</taxon>
        <taxon>Ameca</taxon>
    </lineage>
</organism>
<evidence type="ECO:0000313" key="1">
    <source>
        <dbReference type="EMBL" id="MEQ2289913.1"/>
    </source>
</evidence>